<dbReference type="Pfam" id="PF05710">
    <property type="entry name" value="Coiled"/>
    <property type="match status" value="1"/>
</dbReference>
<evidence type="ECO:0000313" key="1">
    <source>
        <dbReference type="EMBL" id="EGG24311.1"/>
    </source>
</evidence>
<organism evidence="1 2">
    <name type="scientific">Cavenderia fasciculata</name>
    <name type="common">Slime mold</name>
    <name type="synonym">Dictyostelium fasciculatum</name>
    <dbReference type="NCBI Taxonomy" id="261658"/>
    <lineage>
        <taxon>Eukaryota</taxon>
        <taxon>Amoebozoa</taxon>
        <taxon>Evosea</taxon>
        <taxon>Eumycetozoa</taxon>
        <taxon>Dictyostelia</taxon>
        <taxon>Acytosteliales</taxon>
        <taxon>Cavenderiaceae</taxon>
        <taxon>Cavenderia</taxon>
    </lineage>
</organism>
<dbReference type="EMBL" id="GL883007">
    <property type="protein sequence ID" value="EGG24311.1"/>
    <property type="molecule type" value="Genomic_DNA"/>
</dbReference>
<name>F4PJ25_CACFS</name>
<keyword evidence="2" id="KW-1185">Reference proteome</keyword>
<gene>
    <name evidence="1" type="ORF">DFA_06461</name>
</gene>
<dbReference type="AlphaFoldDB" id="F4PJ25"/>
<evidence type="ECO:0000313" key="2">
    <source>
        <dbReference type="Proteomes" id="UP000007797"/>
    </source>
</evidence>
<protein>
    <submittedName>
        <fullName evidence="1">Uncharacterized protein</fullName>
    </submittedName>
</protein>
<dbReference type="InterPro" id="IPR008455">
    <property type="entry name" value="HssA/B-related"/>
</dbReference>
<dbReference type="GeneID" id="14876264"/>
<dbReference type="Proteomes" id="UP000007797">
    <property type="component" value="Unassembled WGS sequence"/>
</dbReference>
<reference evidence="2" key="1">
    <citation type="journal article" date="2011" name="Genome Res.">
        <title>Phylogeny-wide analysis of social amoeba genomes highlights ancient origins for complex intercellular communication.</title>
        <authorList>
            <person name="Heidel A.J."/>
            <person name="Lawal H.M."/>
            <person name="Felder M."/>
            <person name="Schilde C."/>
            <person name="Helps N.R."/>
            <person name="Tunggal B."/>
            <person name="Rivero F."/>
            <person name="John U."/>
            <person name="Schleicher M."/>
            <person name="Eichinger L."/>
            <person name="Platzer M."/>
            <person name="Noegel A.A."/>
            <person name="Schaap P."/>
            <person name="Gloeckner G."/>
        </authorList>
    </citation>
    <scope>NUCLEOTIDE SEQUENCE [LARGE SCALE GENOMIC DNA]</scope>
    <source>
        <strain evidence="2">SH3</strain>
    </source>
</reference>
<dbReference type="RefSeq" id="XP_004362162.1">
    <property type="nucleotide sequence ID" value="XM_004362105.1"/>
</dbReference>
<sequence length="71" mass="7239">MSILSAISKIGFQKSSSSSNNFFNAGQGSMTGQGFNKIALSTTISANHSSTINVPNTSVQATTQANAVVDA</sequence>
<accession>F4PJ25</accession>
<proteinExistence type="predicted"/>
<dbReference type="KEGG" id="dfa:DFA_06461"/>